<gene>
    <name evidence="4" type="primary">RvY_01907-1</name>
    <name evidence="4" type="synonym">RvY_01907.1</name>
    <name evidence="4" type="ORF">RvY_01907</name>
</gene>
<dbReference type="Proteomes" id="UP000186922">
    <property type="component" value="Unassembled WGS sequence"/>
</dbReference>
<dbReference type="Pfam" id="PF00089">
    <property type="entry name" value="Trypsin"/>
    <property type="match status" value="1"/>
</dbReference>
<dbReference type="PANTHER" id="PTHR24252">
    <property type="entry name" value="ACROSIN-RELATED"/>
    <property type="match status" value="1"/>
</dbReference>
<evidence type="ECO:0000313" key="5">
    <source>
        <dbReference type="Proteomes" id="UP000186922"/>
    </source>
</evidence>
<dbReference type="SUPFAM" id="SSF50494">
    <property type="entry name" value="Trypsin-like serine proteases"/>
    <property type="match status" value="1"/>
</dbReference>
<dbReference type="InterPro" id="IPR002172">
    <property type="entry name" value="LDrepeatLR_classA_rpt"/>
</dbReference>
<dbReference type="InterPro" id="IPR009003">
    <property type="entry name" value="Peptidase_S1_PA"/>
</dbReference>
<comment type="caution">
    <text evidence="2">Lacks conserved residue(s) required for the propagation of feature annotation.</text>
</comment>
<dbReference type="PROSITE" id="PS50068">
    <property type="entry name" value="LDLRA_2"/>
    <property type="match status" value="1"/>
</dbReference>
<protein>
    <recommendedName>
        <fullName evidence="3">Peptidase S1 domain-containing protein</fullName>
    </recommendedName>
</protein>
<evidence type="ECO:0000259" key="3">
    <source>
        <dbReference type="Pfam" id="PF00089"/>
    </source>
</evidence>
<dbReference type="GO" id="GO:0004252">
    <property type="term" value="F:serine-type endopeptidase activity"/>
    <property type="evidence" value="ECO:0007669"/>
    <property type="project" value="InterPro"/>
</dbReference>
<dbReference type="PROSITE" id="PS01209">
    <property type="entry name" value="LDLRA_1"/>
    <property type="match status" value="1"/>
</dbReference>
<evidence type="ECO:0000313" key="4">
    <source>
        <dbReference type="EMBL" id="GAU89350.1"/>
    </source>
</evidence>
<dbReference type="PANTHER" id="PTHR24252:SF7">
    <property type="entry name" value="HYALIN"/>
    <property type="match status" value="1"/>
</dbReference>
<sequence length="182" mass="19490">MTVTQLDMGYILPNIPKLPGPGCENSPLLRVADKKSVECGQDDFVCPSDASKCIQADKMCDGYQDCPKGEDEICTEDCGNAGAANKKGKLSGKIVGGAEPPSYTDRIQPICLAQKPAPPPGTSCFITGWGREVPETIESESRNLMEADVKLWSDEECSADVRVTVEDHCFVGFPEPNTSSGN</sequence>
<evidence type="ECO:0000256" key="1">
    <source>
        <dbReference type="ARBA" id="ARBA00023157"/>
    </source>
</evidence>
<name>A0A1D1ULD1_RAMVA</name>
<comment type="caution">
    <text evidence="4">The sequence shown here is derived from an EMBL/GenBank/DDBJ whole genome shotgun (WGS) entry which is preliminary data.</text>
</comment>
<dbReference type="AlphaFoldDB" id="A0A1D1ULD1"/>
<dbReference type="Gene3D" id="2.40.10.10">
    <property type="entry name" value="Trypsin-like serine proteases"/>
    <property type="match status" value="1"/>
</dbReference>
<proteinExistence type="predicted"/>
<dbReference type="SUPFAM" id="SSF57424">
    <property type="entry name" value="LDL receptor-like module"/>
    <property type="match status" value="1"/>
</dbReference>
<feature type="domain" description="Peptidase S1" evidence="3">
    <location>
        <begin position="100"/>
        <end position="170"/>
    </location>
</feature>
<dbReference type="InterPro" id="IPR043504">
    <property type="entry name" value="Peptidase_S1_PA_chymotrypsin"/>
</dbReference>
<evidence type="ECO:0000256" key="2">
    <source>
        <dbReference type="PROSITE-ProRule" id="PRU00124"/>
    </source>
</evidence>
<reference evidence="4 5" key="1">
    <citation type="journal article" date="2016" name="Nat. Commun.">
        <title>Extremotolerant tardigrade genome and improved radiotolerance of human cultured cells by tardigrade-unique protein.</title>
        <authorList>
            <person name="Hashimoto T."/>
            <person name="Horikawa D.D."/>
            <person name="Saito Y."/>
            <person name="Kuwahara H."/>
            <person name="Kozuka-Hata H."/>
            <person name="Shin-I T."/>
            <person name="Minakuchi Y."/>
            <person name="Ohishi K."/>
            <person name="Motoyama A."/>
            <person name="Aizu T."/>
            <person name="Enomoto A."/>
            <person name="Kondo K."/>
            <person name="Tanaka S."/>
            <person name="Hara Y."/>
            <person name="Koshikawa S."/>
            <person name="Sagara H."/>
            <person name="Miura T."/>
            <person name="Yokobori S."/>
            <person name="Miyagawa K."/>
            <person name="Suzuki Y."/>
            <person name="Kubo T."/>
            <person name="Oyama M."/>
            <person name="Kohara Y."/>
            <person name="Fujiyama A."/>
            <person name="Arakawa K."/>
            <person name="Katayama T."/>
            <person name="Toyoda A."/>
            <person name="Kunieda T."/>
        </authorList>
    </citation>
    <scope>NUCLEOTIDE SEQUENCE [LARGE SCALE GENOMIC DNA]</scope>
    <source>
        <strain evidence="4 5">YOKOZUNA-1</strain>
    </source>
</reference>
<organism evidence="4 5">
    <name type="scientific">Ramazzottius varieornatus</name>
    <name type="common">Water bear</name>
    <name type="synonym">Tardigrade</name>
    <dbReference type="NCBI Taxonomy" id="947166"/>
    <lineage>
        <taxon>Eukaryota</taxon>
        <taxon>Metazoa</taxon>
        <taxon>Ecdysozoa</taxon>
        <taxon>Tardigrada</taxon>
        <taxon>Eutardigrada</taxon>
        <taxon>Parachela</taxon>
        <taxon>Hypsibioidea</taxon>
        <taxon>Ramazzottiidae</taxon>
        <taxon>Ramazzottius</taxon>
    </lineage>
</organism>
<dbReference type="GO" id="GO:0006508">
    <property type="term" value="P:proteolysis"/>
    <property type="evidence" value="ECO:0007669"/>
    <property type="project" value="InterPro"/>
</dbReference>
<dbReference type="EMBL" id="BDGG01000001">
    <property type="protein sequence ID" value="GAU89350.1"/>
    <property type="molecule type" value="Genomic_DNA"/>
</dbReference>
<dbReference type="InterPro" id="IPR001254">
    <property type="entry name" value="Trypsin_dom"/>
</dbReference>
<dbReference type="CDD" id="cd00112">
    <property type="entry name" value="LDLa"/>
    <property type="match status" value="1"/>
</dbReference>
<dbReference type="InterPro" id="IPR036055">
    <property type="entry name" value="LDL_receptor-like_sf"/>
</dbReference>
<dbReference type="SMART" id="SM00192">
    <property type="entry name" value="LDLa"/>
    <property type="match status" value="1"/>
</dbReference>
<dbReference type="Pfam" id="PF00057">
    <property type="entry name" value="Ldl_recept_a"/>
    <property type="match status" value="1"/>
</dbReference>
<dbReference type="InterPro" id="IPR023415">
    <property type="entry name" value="LDLR_class-A_CS"/>
</dbReference>
<dbReference type="Gene3D" id="4.10.400.10">
    <property type="entry name" value="Low-density Lipoprotein Receptor"/>
    <property type="match status" value="1"/>
</dbReference>
<dbReference type="OrthoDB" id="6417936at2759"/>
<keyword evidence="5" id="KW-1185">Reference proteome</keyword>
<keyword evidence="1" id="KW-1015">Disulfide bond</keyword>
<accession>A0A1D1ULD1</accession>